<evidence type="ECO:0000256" key="14">
    <source>
        <dbReference type="ARBA" id="ARBA00022989"/>
    </source>
</evidence>
<dbReference type="SUPFAM" id="SSF81343">
    <property type="entry name" value="Fumarate reductase respiratory complex transmembrane subunits"/>
    <property type="match status" value="1"/>
</dbReference>
<keyword evidence="14 17" id="KW-1133">Transmembrane helix</keyword>
<keyword evidence="19" id="KW-1185">Reference proteome</keyword>
<dbReference type="InterPro" id="IPR014312">
    <property type="entry name" value="Succ_DH_anchor"/>
</dbReference>
<sequence length="113" mass="12504">MVNRGFTGLPAWVVQRVSAIYMLLFILFSLAALAFQPRRTYQDWRACVADPLVGIAFAVFFVALFSHMWVGLRDVLLDYAKPAGLRNTLIAVLALCLLSLAAWVFQIILGAGT</sequence>
<evidence type="ECO:0000256" key="11">
    <source>
        <dbReference type="ARBA" id="ARBA00022692"/>
    </source>
</evidence>
<keyword evidence="8" id="KW-0997">Cell inner membrane</keyword>
<dbReference type="PANTHER" id="PTHR38689:SF1">
    <property type="entry name" value="SUCCINATE DEHYDROGENASE HYDROPHOBIC MEMBRANE ANCHOR SUBUNIT"/>
    <property type="match status" value="1"/>
</dbReference>
<evidence type="ECO:0000256" key="5">
    <source>
        <dbReference type="ARBA" id="ARBA00019425"/>
    </source>
</evidence>
<dbReference type="NCBIfam" id="TIGR02968">
    <property type="entry name" value="succ_dehyd_anc"/>
    <property type="match status" value="1"/>
</dbReference>
<evidence type="ECO:0000256" key="1">
    <source>
        <dbReference type="ARBA" id="ARBA00001971"/>
    </source>
</evidence>
<evidence type="ECO:0000256" key="10">
    <source>
        <dbReference type="ARBA" id="ARBA00022617"/>
    </source>
</evidence>
<proteinExistence type="predicted"/>
<dbReference type="InterPro" id="IPR034804">
    <property type="entry name" value="SQR/QFR_C/D"/>
</dbReference>
<evidence type="ECO:0000256" key="15">
    <source>
        <dbReference type="ARBA" id="ARBA00023004"/>
    </source>
</evidence>
<keyword evidence="10" id="KW-0349">Heme</keyword>
<keyword evidence="16 17" id="KW-0472">Membrane</keyword>
<keyword evidence="9" id="KW-0816">Tricarboxylic acid cycle</keyword>
<dbReference type="PIRSF" id="PIRSF000169">
    <property type="entry name" value="SDH_D"/>
    <property type="match status" value="1"/>
</dbReference>
<comment type="pathway">
    <text evidence="4">Carbohydrate metabolism; tricarboxylic acid cycle.</text>
</comment>
<keyword evidence="11 17" id="KW-0812">Transmembrane</keyword>
<evidence type="ECO:0000256" key="6">
    <source>
        <dbReference type="ARBA" id="ARBA00022448"/>
    </source>
</evidence>
<keyword evidence="12" id="KW-0479">Metal-binding</keyword>
<dbReference type="EMBL" id="JBBKZU010000012">
    <property type="protein sequence ID" value="MEJ8814372.1"/>
    <property type="molecule type" value="Genomic_DNA"/>
</dbReference>
<evidence type="ECO:0000256" key="4">
    <source>
        <dbReference type="ARBA" id="ARBA00005163"/>
    </source>
</evidence>
<comment type="function">
    <text evidence="2">Membrane-anchoring subunit of succinate dehydrogenase (SDH).</text>
</comment>
<feature type="transmembrane region" description="Helical" evidence="17">
    <location>
        <begin position="12"/>
        <end position="35"/>
    </location>
</feature>
<keyword evidence="13" id="KW-0249">Electron transport</keyword>
<dbReference type="RefSeq" id="WP_340359602.1">
    <property type="nucleotide sequence ID" value="NZ_JBBKZU010000012.1"/>
</dbReference>
<evidence type="ECO:0000256" key="7">
    <source>
        <dbReference type="ARBA" id="ARBA00022475"/>
    </source>
</evidence>
<keyword evidence="7" id="KW-1003">Cell membrane</keyword>
<evidence type="ECO:0000256" key="13">
    <source>
        <dbReference type="ARBA" id="ARBA00022982"/>
    </source>
</evidence>
<name>A0ABU8VL44_9BURK</name>
<accession>A0ABU8VL44</accession>
<keyword evidence="15" id="KW-0408">Iron</keyword>
<keyword evidence="6" id="KW-0813">Transport</keyword>
<dbReference type="Proteomes" id="UP001365846">
    <property type="component" value="Unassembled WGS sequence"/>
</dbReference>
<comment type="cofactor">
    <cofactor evidence="1">
        <name>heme</name>
        <dbReference type="ChEBI" id="CHEBI:30413"/>
    </cofactor>
</comment>
<reference evidence="18 19" key="1">
    <citation type="submission" date="2024-03" db="EMBL/GenBank/DDBJ databases">
        <title>Novel species of the genus Variovorax.</title>
        <authorList>
            <person name="Liu Q."/>
            <person name="Xin Y.-H."/>
        </authorList>
    </citation>
    <scope>NUCLEOTIDE SEQUENCE [LARGE SCALE GENOMIC DNA]</scope>
    <source>
        <strain evidence="18 19">KACC 18899</strain>
    </source>
</reference>
<evidence type="ECO:0000256" key="8">
    <source>
        <dbReference type="ARBA" id="ARBA00022519"/>
    </source>
</evidence>
<dbReference type="Pfam" id="PF01127">
    <property type="entry name" value="Sdh_cyt"/>
    <property type="match status" value="1"/>
</dbReference>
<organism evidence="18 19">
    <name type="scientific">Variovorax ureilyticus</name>
    <dbReference type="NCBI Taxonomy" id="1836198"/>
    <lineage>
        <taxon>Bacteria</taxon>
        <taxon>Pseudomonadati</taxon>
        <taxon>Pseudomonadota</taxon>
        <taxon>Betaproteobacteria</taxon>
        <taxon>Burkholderiales</taxon>
        <taxon>Comamonadaceae</taxon>
        <taxon>Variovorax</taxon>
    </lineage>
</organism>
<comment type="caution">
    <text evidence="18">The sequence shown here is derived from an EMBL/GenBank/DDBJ whole genome shotgun (WGS) entry which is preliminary data.</text>
</comment>
<evidence type="ECO:0000313" key="19">
    <source>
        <dbReference type="Proteomes" id="UP001365846"/>
    </source>
</evidence>
<gene>
    <name evidence="18" type="primary">sdhD</name>
    <name evidence="18" type="ORF">WKW77_25055</name>
</gene>
<evidence type="ECO:0000256" key="16">
    <source>
        <dbReference type="ARBA" id="ARBA00023136"/>
    </source>
</evidence>
<protein>
    <recommendedName>
        <fullName evidence="5">Succinate dehydrogenase hydrophobic membrane anchor subunit</fullName>
    </recommendedName>
</protein>
<dbReference type="Gene3D" id="1.20.1300.10">
    <property type="entry name" value="Fumarate reductase/succinate dehydrogenase, transmembrane subunit"/>
    <property type="match status" value="1"/>
</dbReference>
<evidence type="ECO:0000313" key="18">
    <source>
        <dbReference type="EMBL" id="MEJ8814372.1"/>
    </source>
</evidence>
<evidence type="ECO:0000256" key="12">
    <source>
        <dbReference type="ARBA" id="ARBA00022723"/>
    </source>
</evidence>
<evidence type="ECO:0000256" key="3">
    <source>
        <dbReference type="ARBA" id="ARBA00004429"/>
    </source>
</evidence>
<evidence type="ECO:0000256" key="17">
    <source>
        <dbReference type="SAM" id="Phobius"/>
    </source>
</evidence>
<feature type="transmembrane region" description="Helical" evidence="17">
    <location>
        <begin position="47"/>
        <end position="69"/>
    </location>
</feature>
<feature type="transmembrane region" description="Helical" evidence="17">
    <location>
        <begin position="89"/>
        <end position="109"/>
    </location>
</feature>
<evidence type="ECO:0000256" key="2">
    <source>
        <dbReference type="ARBA" id="ARBA00004050"/>
    </source>
</evidence>
<evidence type="ECO:0000256" key="9">
    <source>
        <dbReference type="ARBA" id="ARBA00022532"/>
    </source>
</evidence>
<dbReference type="PANTHER" id="PTHR38689">
    <property type="entry name" value="SUCCINATE DEHYDROGENASE HYDROPHOBIC MEMBRANE ANCHOR SUBUNIT"/>
    <property type="match status" value="1"/>
</dbReference>
<comment type="subcellular location">
    <subcellularLocation>
        <location evidence="3">Cell inner membrane</location>
        <topology evidence="3">Multi-pass membrane protein</topology>
    </subcellularLocation>
</comment>
<dbReference type="InterPro" id="IPR000701">
    <property type="entry name" value="SuccDH_FuR_B_TM-su"/>
</dbReference>